<dbReference type="EMBL" id="JARLKY010000117">
    <property type="protein sequence ID" value="MEC0232271.1"/>
    <property type="molecule type" value="Genomic_DNA"/>
</dbReference>
<keyword evidence="2" id="KW-1133">Transmembrane helix</keyword>
<accession>A0ABU6GDQ3</accession>
<organism evidence="4 5">
    <name type="scientific">Paenibacillus alba</name>
    <dbReference type="NCBI Taxonomy" id="1197127"/>
    <lineage>
        <taxon>Bacteria</taxon>
        <taxon>Bacillati</taxon>
        <taxon>Bacillota</taxon>
        <taxon>Bacilli</taxon>
        <taxon>Bacillales</taxon>
        <taxon>Paenibacillaceae</taxon>
        <taxon>Paenibacillus</taxon>
    </lineage>
</organism>
<keyword evidence="1" id="KW-0175">Coiled coil</keyword>
<comment type="caution">
    <text evidence="4">The sequence shown here is derived from an EMBL/GenBank/DDBJ whole genome shotgun (WGS) entry which is preliminary data.</text>
</comment>
<dbReference type="InterPro" id="IPR013491">
    <property type="entry name" value="Tape_meas_N"/>
</dbReference>
<keyword evidence="5" id="KW-1185">Reference proteome</keyword>
<name>A0ABU6GDQ3_9BACL</name>
<feature type="coiled-coil region" evidence="1">
    <location>
        <begin position="116"/>
        <end position="143"/>
    </location>
</feature>
<dbReference type="Proteomes" id="UP001338137">
    <property type="component" value="Unassembled WGS sequence"/>
</dbReference>
<keyword evidence="2" id="KW-0472">Membrane</keyword>
<dbReference type="NCBIfam" id="TIGR02675">
    <property type="entry name" value="tape_meas_nterm"/>
    <property type="match status" value="1"/>
</dbReference>
<dbReference type="RefSeq" id="WP_326076418.1">
    <property type="nucleotide sequence ID" value="NZ_JARLKY010000117.1"/>
</dbReference>
<feature type="transmembrane region" description="Helical" evidence="2">
    <location>
        <begin position="435"/>
        <end position="456"/>
    </location>
</feature>
<keyword evidence="2" id="KW-0812">Transmembrane</keyword>
<dbReference type="Pfam" id="PF20155">
    <property type="entry name" value="TMP_3"/>
    <property type="match status" value="1"/>
</dbReference>
<evidence type="ECO:0000313" key="4">
    <source>
        <dbReference type="EMBL" id="MEC0232271.1"/>
    </source>
</evidence>
<sequence>MATIGASLKLFDQFSGTLTQAQQKMQGTILLANQLKSAVQGNINLHIVLNSAQIMTQVAALRTNIQSQIGHIIARIQLELPASLTVMFTNLQRLLLKFIAAAKRFTTEGASNGQQLQTALQRIAQLEQQILNLQDKINNGSQKGASSSGGLLSSLSGIVSGLRSIPVGKAIQISDEYMSTQAKIKLANDGKQSPQELQNSIFAAANRSRGDYGTMAGNVIKLGQTAGGSFGSSKEMVSFAELMQKSLKIGGASSEEQQTGMSQATKAMSSGKVGGEDMLAMMESAPVLASAVAKFVGKSTVDLKKMAEEGKITSNVIKGALFKAADDINSRFQKVPKTFGDVFTLLKNHALQSFGPIIERVSTLLNSPAGDTLFQAVTSGISVAANAFSIILTVAQSFFGFIQDHWPIIRAGLLALAVVIVGELVSAIITMGLVWLGANFSILLVVAAIALIIFVLQQCGVSANQVIGFMAGAFMYLVGSVWNSVALIWNIFSSLSDFLINLFVEPTYAMERLIYDLAMTYGSYMLNMMQTGEDFAGSFMKNILHAINKALEGFNWLVDKVNGIFGTDFKQAKLFDESNVHAVSDGLKNVLSTMEEPVSNKVTAKAPRMGLKNLKNEFDYGYKAGSGLVDSLGSFSSFSDLMGNKNGDMTNSTLGKVKEVGAINDTVDISNEDLKLMRDVAERESIKNFITLTPTVEVGDVHINDGTDADELLRRITQAVEVEVTNHAQGVY</sequence>
<feature type="transmembrane region" description="Helical" evidence="2">
    <location>
        <begin position="468"/>
        <end position="492"/>
    </location>
</feature>
<evidence type="ECO:0000256" key="2">
    <source>
        <dbReference type="SAM" id="Phobius"/>
    </source>
</evidence>
<evidence type="ECO:0000313" key="5">
    <source>
        <dbReference type="Proteomes" id="UP001338137"/>
    </source>
</evidence>
<evidence type="ECO:0000256" key="1">
    <source>
        <dbReference type="SAM" id="Coils"/>
    </source>
</evidence>
<evidence type="ECO:0000259" key="3">
    <source>
        <dbReference type="Pfam" id="PF20155"/>
    </source>
</evidence>
<protein>
    <submittedName>
        <fullName evidence="4">Tape measure protein</fullName>
    </submittedName>
</protein>
<gene>
    <name evidence="4" type="ORF">P4I72_34745</name>
</gene>
<feature type="domain" description="Tape measure protein N-terminal" evidence="3">
    <location>
        <begin position="169"/>
        <end position="355"/>
    </location>
</feature>
<feature type="transmembrane region" description="Helical" evidence="2">
    <location>
        <begin position="407"/>
        <end position="429"/>
    </location>
</feature>
<feature type="transmembrane region" description="Helical" evidence="2">
    <location>
        <begin position="373"/>
        <end position="395"/>
    </location>
</feature>
<reference evidence="4 5" key="1">
    <citation type="submission" date="2023-03" db="EMBL/GenBank/DDBJ databases">
        <title>Bacillus Genome Sequencing.</title>
        <authorList>
            <person name="Dunlap C."/>
        </authorList>
    </citation>
    <scope>NUCLEOTIDE SEQUENCE [LARGE SCALE GENOMIC DNA]</scope>
    <source>
        <strain evidence="4 5">BD-533</strain>
    </source>
</reference>
<proteinExistence type="predicted"/>